<dbReference type="AlphaFoldDB" id="A0A167LZ79"/>
<dbReference type="GO" id="GO:0051287">
    <property type="term" value="F:NAD binding"/>
    <property type="evidence" value="ECO:0007669"/>
    <property type="project" value="InterPro"/>
</dbReference>
<evidence type="ECO:0000259" key="3">
    <source>
        <dbReference type="Pfam" id="PF00984"/>
    </source>
</evidence>
<dbReference type="PANTHER" id="PTHR43491:SF2">
    <property type="entry name" value="UDP-N-ACETYL-D-MANNOSAMINE DEHYDROGENASE"/>
    <property type="match status" value="1"/>
</dbReference>
<dbReference type="Proteomes" id="UP000076744">
    <property type="component" value="Unassembled WGS sequence"/>
</dbReference>
<protein>
    <submittedName>
        <fullName evidence="4">6-phosphogluconate dehydrogenase, protein</fullName>
    </submittedName>
</protein>
<dbReference type="InterPro" id="IPR036291">
    <property type="entry name" value="NAD(P)-bd_dom_sf"/>
</dbReference>
<dbReference type="Pfam" id="PF00984">
    <property type="entry name" value="UDPG_MGDP_dh"/>
    <property type="match status" value="1"/>
</dbReference>
<dbReference type="SUPFAM" id="SSF48179">
    <property type="entry name" value="6-phosphogluconate dehydrogenase C-terminal domain-like"/>
    <property type="match status" value="1"/>
</dbReference>
<dbReference type="STRING" id="1081104.A0A167LZ79"/>
<dbReference type="PIRSF" id="PIRSF500136">
    <property type="entry name" value="UDP_ManNAc_DH"/>
    <property type="match status" value="1"/>
</dbReference>
<dbReference type="InterPro" id="IPR028359">
    <property type="entry name" value="UDP_ManNAc/GlcNAc_DH"/>
</dbReference>
<dbReference type="SUPFAM" id="SSF52413">
    <property type="entry name" value="UDP-glucose/GDP-mannose dehydrogenase C-terminal domain"/>
    <property type="match status" value="1"/>
</dbReference>
<dbReference type="RefSeq" id="XP_018700584.1">
    <property type="nucleotide sequence ID" value="XM_018852258.1"/>
</dbReference>
<sequence>MQTPPTTSDGVENAAELNPLVGDYYDQTPPGEIVDSDDDLHNLEPIWPGQNPVVAVIGVGYVGEHLVRAFSGHCRVIGFDVSQSRVDKLNIDATHPRDTCLFTSRASDLAPATHFLIAVPTLLRPDLQAVDSSALRQALAVISPHARPNAVVVIESSVAVGTTRTLLGPLAGRRGLLAGMSPERVDPRAQVAEMAKLYENCQRMVGIAYANEMADACRGLRVDPWEVCRAAATKPFGYMPLAPGVGVGGHCIPVNPWYLLAGGGFPLLRSATEAMRARPGVLAGRILERFAEEGEEGEEEGGRRPRVLVVGIGFKPGQAHLANSPGLELARSLVVSGRVEVAWADPLVSQEAVPQIRRLDEGEWTAAALRDGFDYIVAAMRQTGVDFSVLGNLPTNMVEWWFAQ</sequence>
<evidence type="ECO:0000256" key="2">
    <source>
        <dbReference type="PIRNR" id="PIRNR000124"/>
    </source>
</evidence>
<keyword evidence="5" id="KW-1185">Reference proteome</keyword>
<dbReference type="GO" id="GO:0016616">
    <property type="term" value="F:oxidoreductase activity, acting on the CH-OH group of donors, NAD or NADP as acceptor"/>
    <property type="evidence" value="ECO:0007669"/>
    <property type="project" value="InterPro"/>
</dbReference>
<comment type="similarity">
    <text evidence="1 2">Belongs to the UDP-glucose/GDP-mannose dehydrogenase family.</text>
</comment>
<dbReference type="InterPro" id="IPR036220">
    <property type="entry name" value="UDP-Glc/GDP-Man_DH_C_sf"/>
</dbReference>
<feature type="domain" description="UDP-glucose/GDP-mannose dehydrogenase dimerisation" evidence="3">
    <location>
        <begin position="191"/>
        <end position="261"/>
    </location>
</feature>
<dbReference type="GeneID" id="30024947"/>
<accession>A0A167LZ79</accession>
<reference evidence="4 5" key="1">
    <citation type="journal article" date="2016" name="Genome Biol. Evol.">
        <title>Divergent and convergent evolution of fungal pathogenicity.</title>
        <authorList>
            <person name="Shang Y."/>
            <person name="Xiao G."/>
            <person name="Zheng P."/>
            <person name="Cen K."/>
            <person name="Zhan S."/>
            <person name="Wang C."/>
        </authorList>
    </citation>
    <scope>NUCLEOTIDE SEQUENCE [LARGE SCALE GENOMIC DNA]</scope>
    <source>
        <strain evidence="4 5">ARSEF 2679</strain>
    </source>
</reference>
<organism evidence="4 5">
    <name type="scientific">Cordyceps fumosorosea (strain ARSEF 2679)</name>
    <name type="common">Isaria fumosorosea</name>
    <dbReference type="NCBI Taxonomy" id="1081104"/>
    <lineage>
        <taxon>Eukaryota</taxon>
        <taxon>Fungi</taxon>
        <taxon>Dikarya</taxon>
        <taxon>Ascomycota</taxon>
        <taxon>Pezizomycotina</taxon>
        <taxon>Sordariomycetes</taxon>
        <taxon>Hypocreomycetidae</taxon>
        <taxon>Hypocreales</taxon>
        <taxon>Cordycipitaceae</taxon>
        <taxon>Cordyceps</taxon>
    </lineage>
</organism>
<dbReference type="SUPFAM" id="SSF51735">
    <property type="entry name" value="NAD(P)-binding Rossmann-fold domains"/>
    <property type="match status" value="1"/>
</dbReference>
<dbReference type="OrthoDB" id="5059218at2759"/>
<dbReference type="InterPro" id="IPR008927">
    <property type="entry name" value="6-PGluconate_DH-like_C_sf"/>
</dbReference>
<dbReference type="GO" id="GO:0016628">
    <property type="term" value="F:oxidoreductase activity, acting on the CH-CH group of donors, NAD or NADP as acceptor"/>
    <property type="evidence" value="ECO:0007669"/>
    <property type="project" value="InterPro"/>
</dbReference>
<evidence type="ECO:0000313" key="4">
    <source>
        <dbReference type="EMBL" id="OAA53716.1"/>
    </source>
</evidence>
<dbReference type="PIRSF" id="PIRSF000124">
    <property type="entry name" value="UDPglc_GDPman_dh"/>
    <property type="match status" value="1"/>
</dbReference>
<dbReference type="PANTHER" id="PTHR43491">
    <property type="entry name" value="UDP-N-ACETYL-D-MANNOSAMINE DEHYDROGENASE"/>
    <property type="match status" value="1"/>
</dbReference>
<evidence type="ECO:0000256" key="1">
    <source>
        <dbReference type="ARBA" id="ARBA00006601"/>
    </source>
</evidence>
<evidence type="ECO:0000313" key="5">
    <source>
        <dbReference type="Proteomes" id="UP000076744"/>
    </source>
</evidence>
<gene>
    <name evidence="4" type="ORF">ISF_08655</name>
</gene>
<dbReference type="InterPro" id="IPR014026">
    <property type="entry name" value="UDP-Glc/GDP-Man_DH_dimer"/>
</dbReference>
<name>A0A167LZ79_CORFA</name>
<dbReference type="EMBL" id="AZHB01000033">
    <property type="protein sequence ID" value="OAA53716.1"/>
    <property type="molecule type" value="Genomic_DNA"/>
</dbReference>
<comment type="caution">
    <text evidence="4">The sequence shown here is derived from an EMBL/GenBank/DDBJ whole genome shotgun (WGS) entry which is preliminary data.</text>
</comment>
<dbReference type="Gene3D" id="3.40.50.720">
    <property type="entry name" value="NAD(P)-binding Rossmann-like Domain"/>
    <property type="match status" value="2"/>
</dbReference>
<dbReference type="InterPro" id="IPR017476">
    <property type="entry name" value="UDP-Glc/GDP-Man"/>
</dbReference>
<dbReference type="GO" id="GO:0000271">
    <property type="term" value="P:polysaccharide biosynthetic process"/>
    <property type="evidence" value="ECO:0007669"/>
    <property type="project" value="InterPro"/>
</dbReference>
<proteinExistence type="inferred from homology"/>